<name>A0A6A6KHE8_HEVBR</name>
<reference evidence="1 2" key="1">
    <citation type="journal article" date="2020" name="Mol. Plant">
        <title>The Chromosome-Based Rubber Tree Genome Provides New Insights into Spurge Genome Evolution and Rubber Biosynthesis.</title>
        <authorList>
            <person name="Liu J."/>
            <person name="Shi C."/>
            <person name="Shi C.C."/>
            <person name="Li W."/>
            <person name="Zhang Q.J."/>
            <person name="Zhang Y."/>
            <person name="Li K."/>
            <person name="Lu H.F."/>
            <person name="Shi C."/>
            <person name="Zhu S.T."/>
            <person name="Xiao Z.Y."/>
            <person name="Nan H."/>
            <person name="Yue Y."/>
            <person name="Zhu X.G."/>
            <person name="Wu Y."/>
            <person name="Hong X.N."/>
            <person name="Fan G.Y."/>
            <person name="Tong Y."/>
            <person name="Zhang D."/>
            <person name="Mao C.L."/>
            <person name="Liu Y.L."/>
            <person name="Hao S.J."/>
            <person name="Liu W.Q."/>
            <person name="Lv M.Q."/>
            <person name="Zhang H.B."/>
            <person name="Liu Y."/>
            <person name="Hu-Tang G.R."/>
            <person name="Wang J.P."/>
            <person name="Wang J.H."/>
            <person name="Sun Y.H."/>
            <person name="Ni S.B."/>
            <person name="Chen W.B."/>
            <person name="Zhang X.C."/>
            <person name="Jiao Y.N."/>
            <person name="Eichler E.E."/>
            <person name="Li G.H."/>
            <person name="Liu X."/>
            <person name="Gao L.Z."/>
        </authorList>
    </citation>
    <scope>NUCLEOTIDE SEQUENCE [LARGE SCALE GENOMIC DNA]</scope>
    <source>
        <strain evidence="2">cv. GT1</strain>
        <tissue evidence="1">Leaf</tissue>
    </source>
</reference>
<protein>
    <submittedName>
        <fullName evidence="1">Uncharacterized protein</fullName>
    </submittedName>
</protein>
<evidence type="ECO:0000313" key="1">
    <source>
        <dbReference type="EMBL" id="KAF2288331.1"/>
    </source>
</evidence>
<evidence type="ECO:0000313" key="2">
    <source>
        <dbReference type="Proteomes" id="UP000467840"/>
    </source>
</evidence>
<proteinExistence type="predicted"/>
<dbReference type="PANTHER" id="PTHR32278">
    <property type="entry name" value="F-BOX DOMAIN-CONTAINING PROTEIN"/>
    <property type="match status" value="1"/>
</dbReference>
<accession>A0A6A6KHE8</accession>
<dbReference type="PANTHER" id="PTHR32278:SF143">
    <property type="entry name" value="F-BOX PROTEIN PP2-B1"/>
    <property type="match status" value="1"/>
</dbReference>
<dbReference type="Pfam" id="PF14299">
    <property type="entry name" value="PP2"/>
    <property type="match status" value="1"/>
</dbReference>
<comment type="caution">
    <text evidence="1">The sequence shown here is derived from an EMBL/GenBank/DDBJ whole genome shotgun (WGS) entry which is preliminary data.</text>
</comment>
<dbReference type="Proteomes" id="UP000467840">
    <property type="component" value="Chromosome 8"/>
</dbReference>
<dbReference type="AlphaFoldDB" id="A0A6A6KHE8"/>
<gene>
    <name evidence="1" type="ORF">GH714_006832</name>
</gene>
<dbReference type="InterPro" id="IPR025886">
    <property type="entry name" value="PP2-like"/>
</dbReference>
<organism evidence="1 2">
    <name type="scientific">Hevea brasiliensis</name>
    <name type="common">Para rubber tree</name>
    <name type="synonym">Siphonia brasiliensis</name>
    <dbReference type="NCBI Taxonomy" id="3981"/>
    <lineage>
        <taxon>Eukaryota</taxon>
        <taxon>Viridiplantae</taxon>
        <taxon>Streptophyta</taxon>
        <taxon>Embryophyta</taxon>
        <taxon>Tracheophyta</taxon>
        <taxon>Spermatophyta</taxon>
        <taxon>Magnoliopsida</taxon>
        <taxon>eudicotyledons</taxon>
        <taxon>Gunneridae</taxon>
        <taxon>Pentapetalae</taxon>
        <taxon>rosids</taxon>
        <taxon>fabids</taxon>
        <taxon>Malpighiales</taxon>
        <taxon>Euphorbiaceae</taxon>
        <taxon>Crotonoideae</taxon>
        <taxon>Micrandreae</taxon>
        <taxon>Hevea</taxon>
    </lineage>
</organism>
<sequence length="166" mass="19266">MLSARDLMIAWGDTPRYWKWTSELESRFAEVAELIGCAGLKSVVKLILVCYPRTRSMELTLCIGQLQETYGFEYQPVDVTVGLAGAEGCKRSFHLVAEREQQEKQLCQFLSTKSGYSATAVHRGRNHLQYQPERRTMVNIHRKEKMDGWRELGQFFNRMVKKGNWK</sequence>
<keyword evidence="2" id="KW-1185">Reference proteome</keyword>
<dbReference type="EMBL" id="JAAGAX010000016">
    <property type="protein sequence ID" value="KAF2288331.1"/>
    <property type="molecule type" value="Genomic_DNA"/>
</dbReference>